<evidence type="ECO:0000256" key="1">
    <source>
        <dbReference type="SAM" id="MobiDB-lite"/>
    </source>
</evidence>
<comment type="caution">
    <text evidence="3">The sequence shown here is derived from an EMBL/GenBank/DDBJ whole genome shotgun (WGS) entry which is preliminary data.</text>
</comment>
<gene>
    <name evidence="3" type="ORF">RDV89_09150</name>
</gene>
<keyword evidence="2" id="KW-0472">Membrane</keyword>
<feature type="region of interest" description="Disordered" evidence="1">
    <location>
        <begin position="310"/>
        <end position="329"/>
    </location>
</feature>
<accession>A0ABU3PVM5</accession>
<dbReference type="Proteomes" id="UP001268542">
    <property type="component" value="Unassembled WGS sequence"/>
</dbReference>
<feature type="transmembrane region" description="Helical" evidence="2">
    <location>
        <begin position="64"/>
        <end position="81"/>
    </location>
</feature>
<keyword evidence="2" id="KW-1133">Transmembrane helix</keyword>
<evidence type="ECO:0000313" key="3">
    <source>
        <dbReference type="EMBL" id="MDT9593234.1"/>
    </source>
</evidence>
<organism evidence="3 4">
    <name type="scientific">Nocardioides imazamoxiresistens</name>
    <dbReference type="NCBI Taxonomy" id="3231893"/>
    <lineage>
        <taxon>Bacteria</taxon>
        <taxon>Bacillati</taxon>
        <taxon>Actinomycetota</taxon>
        <taxon>Actinomycetes</taxon>
        <taxon>Propionibacteriales</taxon>
        <taxon>Nocardioidaceae</taxon>
        <taxon>Nocardioides</taxon>
    </lineage>
</organism>
<feature type="transmembrane region" description="Helical" evidence="2">
    <location>
        <begin position="279"/>
        <end position="301"/>
    </location>
</feature>
<reference evidence="3 4" key="1">
    <citation type="submission" date="2023-08" db="EMBL/GenBank/DDBJ databases">
        <title>Nocardioides seae sp. nov., a bacterium isolated from a soil.</title>
        <authorList>
            <person name="Wang X."/>
        </authorList>
    </citation>
    <scope>NUCLEOTIDE SEQUENCE [LARGE SCALE GENOMIC DNA]</scope>
    <source>
        <strain evidence="3 4">YZH12</strain>
    </source>
</reference>
<sequence length="329" mass="34022">MPKALDLTPARRLTAWWVLVLGGLALLSAGATGLLPEAAAGGVGAVAVSSGYAWALAARTGGRPLVFGALAAVIGVVVLLVDTQVLRTGAAVATCTLGAALGVMATVPARRFLHAAREVVIALVIAGGAAVGAVGYGPTVSVVRFEYTALALSFGVVLALVYRLGAGLHGLGRRGVVGAVFGSVVLLLILVYGEALETYSDTSLLDSWQSLRMWVRDTLGAVPRPIQAVLGIPALAWGVYMRARRRQGWWLCAFGVGATAPVANSVMNPAATLVEALLGVVYSIVVGLVVAYVVVRIDLALTGSRGSRARRDEERSAVRPEPSRTRPLL</sequence>
<feature type="transmembrane region" description="Helical" evidence="2">
    <location>
        <begin position="145"/>
        <end position="164"/>
    </location>
</feature>
<feature type="transmembrane region" description="Helical" evidence="2">
    <location>
        <begin position="248"/>
        <end position="267"/>
    </location>
</feature>
<keyword evidence="2" id="KW-0812">Transmembrane</keyword>
<proteinExistence type="predicted"/>
<dbReference type="EMBL" id="JAVYII010000003">
    <property type="protein sequence ID" value="MDT9593234.1"/>
    <property type="molecule type" value="Genomic_DNA"/>
</dbReference>
<dbReference type="RefSeq" id="WP_315732675.1">
    <property type="nucleotide sequence ID" value="NZ_JAVYII010000003.1"/>
</dbReference>
<protein>
    <submittedName>
        <fullName evidence="3">Uncharacterized protein</fullName>
    </submittedName>
</protein>
<feature type="transmembrane region" description="Helical" evidence="2">
    <location>
        <begin position="87"/>
        <end position="107"/>
    </location>
</feature>
<feature type="transmembrane region" description="Helical" evidence="2">
    <location>
        <begin position="39"/>
        <end position="57"/>
    </location>
</feature>
<evidence type="ECO:0000313" key="4">
    <source>
        <dbReference type="Proteomes" id="UP001268542"/>
    </source>
</evidence>
<feature type="transmembrane region" description="Helical" evidence="2">
    <location>
        <begin position="221"/>
        <end position="241"/>
    </location>
</feature>
<feature type="transmembrane region" description="Helical" evidence="2">
    <location>
        <begin position="119"/>
        <end position="139"/>
    </location>
</feature>
<keyword evidence="4" id="KW-1185">Reference proteome</keyword>
<name>A0ABU3PVM5_9ACTN</name>
<evidence type="ECO:0000256" key="2">
    <source>
        <dbReference type="SAM" id="Phobius"/>
    </source>
</evidence>
<feature type="transmembrane region" description="Helical" evidence="2">
    <location>
        <begin position="176"/>
        <end position="193"/>
    </location>
</feature>